<keyword evidence="2" id="KW-0812">Transmembrane</keyword>
<dbReference type="Proteomes" id="UP001301769">
    <property type="component" value="Unassembled WGS sequence"/>
</dbReference>
<gene>
    <name evidence="3" type="ORF">QBC37DRAFT_399678</name>
</gene>
<feature type="compositionally biased region" description="Basic and acidic residues" evidence="1">
    <location>
        <begin position="52"/>
        <end position="67"/>
    </location>
</feature>
<sequence length="270" mass="29650">MVFGSCKFADWRDKRCKRIEKMNQMTPSPELRTRSQIVVEVRGQGRGAQNHSEVRRGESTSHMDKQPDYNYVVAHQPERATANDQCTQGKINVSSPGPELFLVRALPMKYRKAESSGRDAIPPIPPAPPNPVAVPIMKVIVEVAGPAVASMAMAVVVVVMMMVVVIRAVFCGAHRLLGCYFAASPTCWDLVPVGHIVLAVVADSRADRYFFGTTVVVLCSNGLEAVDGGSVTHPDFKGPRRLWYSPTISLRSTIMGQPMTHVIWDEPADH</sequence>
<dbReference type="EMBL" id="MU858094">
    <property type="protein sequence ID" value="KAK4214431.1"/>
    <property type="molecule type" value="Genomic_DNA"/>
</dbReference>
<feature type="region of interest" description="Disordered" evidence="1">
    <location>
        <begin position="43"/>
        <end position="67"/>
    </location>
</feature>
<keyword evidence="4" id="KW-1185">Reference proteome</keyword>
<keyword evidence="2" id="KW-1133">Transmembrane helix</keyword>
<comment type="caution">
    <text evidence="3">The sequence shown here is derived from an EMBL/GenBank/DDBJ whole genome shotgun (WGS) entry which is preliminary data.</text>
</comment>
<feature type="transmembrane region" description="Helical" evidence="2">
    <location>
        <begin position="147"/>
        <end position="170"/>
    </location>
</feature>
<evidence type="ECO:0000256" key="2">
    <source>
        <dbReference type="SAM" id="Phobius"/>
    </source>
</evidence>
<keyword evidence="2" id="KW-0472">Membrane</keyword>
<proteinExistence type="predicted"/>
<evidence type="ECO:0000313" key="4">
    <source>
        <dbReference type="Proteomes" id="UP001301769"/>
    </source>
</evidence>
<reference evidence="3" key="2">
    <citation type="submission" date="2023-05" db="EMBL/GenBank/DDBJ databases">
        <authorList>
            <consortium name="Lawrence Berkeley National Laboratory"/>
            <person name="Steindorff A."/>
            <person name="Hensen N."/>
            <person name="Bonometti L."/>
            <person name="Westerberg I."/>
            <person name="Brannstrom I.O."/>
            <person name="Guillou S."/>
            <person name="Cros-Aarteil S."/>
            <person name="Calhoun S."/>
            <person name="Haridas S."/>
            <person name="Kuo A."/>
            <person name="Mondo S."/>
            <person name="Pangilinan J."/>
            <person name="Riley R."/>
            <person name="Labutti K."/>
            <person name="Andreopoulos B."/>
            <person name="Lipzen A."/>
            <person name="Chen C."/>
            <person name="Yanf M."/>
            <person name="Daum C."/>
            <person name="Ng V."/>
            <person name="Clum A."/>
            <person name="Ohm R."/>
            <person name="Martin F."/>
            <person name="Silar P."/>
            <person name="Natvig D."/>
            <person name="Lalanne C."/>
            <person name="Gautier V."/>
            <person name="Ament-Velasquez S.L."/>
            <person name="Kruys A."/>
            <person name="Hutchinson M.I."/>
            <person name="Powell A.J."/>
            <person name="Barry K."/>
            <person name="Miller A.N."/>
            <person name="Grigoriev I.V."/>
            <person name="Debuchy R."/>
            <person name="Gladieux P."/>
            <person name="Thoren M.H."/>
            <person name="Johannesson H."/>
        </authorList>
    </citation>
    <scope>NUCLEOTIDE SEQUENCE</scope>
    <source>
        <strain evidence="3">PSN293</strain>
    </source>
</reference>
<organism evidence="3 4">
    <name type="scientific">Rhypophila decipiens</name>
    <dbReference type="NCBI Taxonomy" id="261697"/>
    <lineage>
        <taxon>Eukaryota</taxon>
        <taxon>Fungi</taxon>
        <taxon>Dikarya</taxon>
        <taxon>Ascomycota</taxon>
        <taxon>Pezizomycotina</taxon>
        <taxon>Sordariomycetes</taxon>
        <taxon>Sordariomycetidae</taxon>
        <taxon>Sordariales</taxon>
        <taxon>Naviculisporaceae</taxon>
        <taxon>Rhypophila</taxon>
    </lineage>
</organism>
<protein>
    <submittedName>
        <fullName evidence="3">Uncharacterized protein</fullName>
    </submittedName>
</protein>
<dbReference type="AlphaFoldDB" id="A0AAN7B6D3"/>
<name>A0AAN7B6D3_9PEZI</name>
<evidence type="ECO:0000313" key="3">
    <source>
        <dbReference type="EMBL" id="KAK4214431.1"/>
    </source>
</evidence>
<evidence type="ECO:0000256" key="1">
    <source>
        <dbReference type="SAM" id="MobiDB-lite"/>
    </source>
</evidence>
<reference evidence="3" key="1">
    <citation type="journal article" date="2023" name="Mol. Phylogenet. Evol.">
        <title>Genome-scale phylogeny and comparative genomics of the fungal order Sordariales.</title>
        <authorList>
            <person name="Hensen N."/>
            <person name="Bonometti L."/>
            <person name="Westerberg I."/>
            <person name="Brannstrom I.O."/>
            <person name="Guillou S."/>
            <person name="Cros-Aarteil S."/>
            <person name="Calhoun S."/>
            <person name="Haridas S."/>
            <person name="Kuo A."/>
            <person name="Mondo S."/>
            <person name="Pangilinan J."/>
            <person name="Riley R."/>
            <person name="LaButti K."/>
            <person name="Andreopoulos B."/>
            <person name="Lipzen A."/>
            <person name="Chen C."/>
            <person name="Yan M."/>
            <person name="Daum C."/>
            <person name="Ng V."/>
            <person name="Clum A."/>
            <person name="Steindorff A."/>
            <person name="Ohm R.A."/>
            <person name="Martin F."/>
            <person name="Silar P."/>
            <person name="Natvig D.O."/>
            <person name="Lalanne C."/>
            <person name="Gautier V."/>
            <person name="Ament-Velasquez S.L."/>
            <person name="Kruys A."/>
            <person name="Hutchinson M.I."/>
            <person name="Powell A.J."/>
            <person name="Barry K."/>
            <person name="Miller A.N."/>
            <person name="Grigoriev I.V."/>
            <person name="Debuchy R."/>
            <person name="Gladieux P."/>
            <person name="Hiltunen Thoren M."/>
            <person name="Johannesson H."/>
        </authorList>
    </citation>
    <scope>NUCLEOTIDE SEQUENCE</scope>
    <source>
        <strain evidence="3">PSN293</strain>
    </source>
</reference>
<accession>A0AAN7B6D3</accession>